<dbReference type="AlphaFoldDB" id="A0A0D2FFG9"/>
<evidence type="ECO:0000313" key="12">
    <source>
        <dbReference type="EMBL" id="KIW65530.1"/>
    </source>
</evidence>
<keyword evidence="5" id="KW-0378">Hydrolase</keyword>
<keyword evidence="6" id="KW-0326">Glycosidase</keyword>
<dbReference type="PANTHER" id="PTHR31737:SF2">
    <property type="entry name" value="PROTEIN TOS1"/>
    <property type="match status" value="1"/>
</dbReference>
<proteinExistence type="inferred from homology"/>
<dbReference type="InterPro" id="IPR018805">
    <property type="entry name" value="YJL171C/Tos1_C"/>
</dbReference>
<dbReference type="Pfam" id="PF10287">
    <property type="entry name" value="YJL171C_Tos1_C"/>
    <property type="match status" value="1"/>
</dbReference>
<dbReference type="InterPro" id="IPR018807">
    <property type="entry name" value="YJL171C/Tos1_N"/>
</dbReference>
<dbReference type="GO" id="GO:0009277">
    <property type="term" value="C:fungal-type cell wall"/>
    <property type="evidence" value="ECO:0007669"/>
    <property type="project" value="TreeGrafter"/>
</dbReference>
<accession>A0A0D2FFG9</accession>
<organism evidence="12 13">
    <name type="scientific">Phialophora macrospora</name>
    <dbReference type="NCBI Taxonomy" id="1851006"/>
    <lineage>
        <taxon>Eukaryota</taxon>
        <taxon>Fungi</taxon>
        <taxon>Dikarya</taxon>
        <taxon>Ascomycota</taxon>
        <taxon>Pezizomycotina</taxon>
        <taxon>Eurotiomycetes</taxon>
        <taxon>Chaetothyriomycetidae</taxon>
        <taxon>Chaetothyriales</taxon>
        <taxon>Herpotrichiellaceae</taxon>
        <taxon>Phialophora</taxon>
    </lineage>
</organism>
<evidence type="ECO:0000256" key="5">
    <source>
        <dbReference type="ARBA" id="ARBA00022801"/>
    </source>
</evidence>
<evidence type="ECO:0000256" key="2">
    <source>
        <dbReference type="ARBA" id="ARBA00006055"/>
    </source>
</evidence>
<evidence type="ECO:0000256" key="4">
    <source>
        <dbReference type="ARBA" id="ARBA00022729"/>
    </source>
</evidence>
<feature type="signal peptide" evidence="9">
    <location>
        <begin position="1"/>
        <end position="22"/>
    </location>
</feature>
<feature type="region of interest" description="Disordered" evidence="8">
    <location>
        <begin position="125"/>
        <end position="144"/>
    </location>
</feature>
<protein>
    <recommendedName>
        <fullName evidence="3">glucan endo-1,3-beta-D-glucosidase</fullName>
        <ecNumber evidence="3">3.2.1.39</ecNumber>
    </recommendedName>
</protein>
<evidence type="ECO:0000259" key="10">
    <source>
        <dbReference type="Pfam" id="PF10287"/>
    </source>
</evidence>
<comment type="similarity">
    <text evidence="2">Belongs to the PGA52 family.</text>
</comment>
<dbReference type="GO" id="GO:0042973">
    <property type="term" value="F:glucan endo-1,3-beta-D-glucosidase activity"/>
    <property type="evidence" value="ECO:0007669"/>
    <property type="project" value="UniProtKB-EC"/>
</dbReference>
<gene>
    <name evidence="12" type="ORF">PV04_07784</name>
</gene>
<evidence type="ECO:0000256" key="7">
    <source>
        <dbReference type="ARBA" id="ARBA00023316"/>
    </source>
</evidence>
<evidence type="ECO:0000256" key="3">
    <source>
        <dbReference type="ARBA" id="ARBA00012780"/>
    </source>
</evidence>
<evidence type="ECO:0000256" key="1">
    <source>
        <dbReference type="ARBA" id="ARBA00000382"/>
    </source>
</evidence>
<comment type="catalytic activity">
    <reaction evidence="1">
        <text>Hydrolysis of (1-&gt;3)-beta-D-glucosidic linkages in (1-&gt;3)-beta-D-glucans.</text>
        <dbReference type="EC" id="3.2.1.39"/>
    </reaction>
</comment>
<evidence type="ECO:0000256" key="6">
    <source>
        <dbReference type="ARBA" id="ARBA00023295"/>
    </source>
</evidence>
<evidence type="ECO:0000313" key="13">
    <source>
        <dbReference type="Proteomes" id="UP000054266"/>
    </source>
</evidence>
<dbReference type="GO" id="GO:0071555">
    <property type="term" value="P:cell wall organization"/>
    <property type="evidence" value="ECO:0007669"/>
    <property type="project" value="UniProtKB-KW"/>
</dbReference>
<reference evidence="12 13" key="1">
    <citation type="submission" date="2015-01" db="EMBL/GenBank/DDBJ databases">
        <title>The Genome Sequence of Capronia semiimmersa CBS27337.</title>
        <authorList>
            <consortium name="The Broad Institute Genomics Platform"/>
            <person name="Cuomo C."/>
            <person name="de Hoog S."/>
            <person name="Gorbushina A."/>
            <person name="Stielow B."/>
            <person name="Teixiera M."/>
            <person name="Abouelleil A."/>
            <person name="Chapman S.B."/>
            <person name="Priest M."/>
            <person name="Young S.K."/>
            <person name="Wortman J."/>
            <person name="Nusbaum C."/>
            <person name="Birren B."/>
        </authorList>
    </citation>
    <scope>NUCLEOTIDE SEQUENCE [LARGE SCALE GENOMIC DNA]</scope>
    <source>
        <strain evidence="12 13">CBS 27337</strain>
    </source>
</reference>
<evidence type="ECO:0000259" key="11">
    <source>
        <dbReference type="Pfam" id="PF10290"/>
    </source>
</evidence>
<keyword evidence="4 9" id="KW-0732">Signal</keyword>
<dbReference type="EC" id="3.2.1.39" evidence="3"/>
<sequence length="447" mass="47382">MMKYTLTTSSLLALASSAAVLAQDNNCYEEKGNWYCSEVQAISYSNFGTPGQYHKVTNMGSNGECGFGPESYSGGMAPMDGEVSWHFRGPIQLKQFAFYTAGSDNSKRSIQPNRHQRRYAHKHLYHSGAPPDEDDQDEHKEHKRAVGDWVTVTINGEVVSWVNQYGGGAAAATPAPTAGGNSGQRVAPGSANAGYSAPAPAASMNAGAGNWGRQAYYNAEQGTAEGLVFLNNHGGDGSGVFDTTWGMSLSYASADNSAGSASPVTLADTLIPDNSEFVIMTDKPCSDGSCGVVRDGTVAHHGFDGASKLFLLEFGMPLSGNTGFNGDMPAAWILNAQIPRTIQYGKCSCWDSGCGEFDIFEVLDPGNQKCKSTWHGINAKGDSNWFQRPISGTKKVAVVFDGSASTAHIIVLPDDFSFDSTISQATIAASLNSISDPAKNIRIALDT</sequence>
<dbReference type="Pfam" id="PF10290">
    <property type="entry name" value="YJL171C_Tos1_N"/>
    <property type="match status" value="1"/>
</dbReference>
<feature type="domain" description="Cell wall protein YJL171C/Tos1 N-terminal" evidence="11">
    <location>
        <begin position="40"/>
        <end position="100"/>
    </location>
</feature>
<keyword evidence="13" id="KW-1185">Reference proteome</keyword>
<evidence type="ECO:0000256" key="9">
    <source>
        <dbReference type="SAM" id="SignalP"/>
    </source>
</evidence>
<dbReference type="EMBL" id="KN846960">
    <property type="protein sequence ID" value="KIW65530.1"/>
    <property type="molecule type" value="Genomic_DNA"/>
</dbReference>
<feature type="domain" description="Cell wall protein YJL171C/Tos1 C-terminal" evidence="10">
    <location>
        <begin position="209"/>
        <end position="428"/>
    </location>
</feature>
<evidence type="ECO:0000256" key="8">
    <source>
        <dbReference type="SAM" id="MobiDB-lite"/>
    </source>
</evidence>
<dbReference type="Proteomes" id="UP000054266">
    <property type="component" value="Unassembled WGS sequence"/>
</dbReference>
<dbReference type="STRING" id="5601.A0A0D2FFG9"/>
<dbReference type="HOGENOM" id="CLU_030276_0_0_1"/>
<dbReference type="PANTHER" id="PTHR31737">
    <property type="entry name" value="PROTEIN TOS1"/>
    <property type="match status" value="1"/>
</dbReference>
<name>A0A0D2FFG9_9EURO</name>
<keyword evidence="7" id="KW-0961">Cell wall biogenesis/degradation</keyword>
<feature type="chain" id="PRO_5002257597" description="glucan endo-1,3-beta-D-glucosidase" evidence="9">
    <location>
        <begin position="23"/>
        <end position="447"/>
    </location>
</feature>